<gene>
    <name evidence="2" type="ORF">BJ554DRAFT_1299</name>
</gene>
<feature type="compositionally biased region" description="Acidic residues" evidence="1">
    <location>
        <begin position="117"/>
        <end position="126"/>
    </location>
</feature>
<protein>
    <submittedName>
        <fullName evidence="2">Uncharacterized protein</fullName>
    </submittedName>
</protein>
<evidence type="ECO:0000313" key="2">
    <source>
        <dbReference type="EMBL" id="KAG5463172.1"/>
    </source>
</evidence>
<feature type="compositionally biased region" description="Acidic residues" evidence="1">
    <location>
        <begin position="76"/>
        <end position="94"/>
    </location>
</feature>
<feature type="non-terminal residue" evidence="2">
    <location>
        <position position="1"/>
    </location>
</feature>
<evidence type="ECO:0000256" key="1">
    <source>
        <dbReference type="SAM" id="MobiDB-lite"/>
    </source>
</evidence>
<organism evidence="2 3">
    <name type="scientific">Olpidium bornovanus</name>
    <dbReference type="NCBI Taxonomy" id="278681"/>
    <lineage>
        <taxon>Eukaryota</taxon>
        <taxon>Fungi</taxon>
        <taxon>Fungi incertae sedis</taxon>
        <taxon>Olpidiomycota</taxon>
        <taxon>Olpidiomycotina</taxon>
        <taxon>Olpidiomycetes</taxon>
        <taxon>Olpidiales</taxon>
        <taxon>Olpidiaceae</taxon>
        <taxon>Olpidium</taxon>
    </lineage>
</organism>
<sequence>MDARLASFRRLMHLSGRLEMVNTQISARHARLEATDATPVGEENERDVVYVEGEEDDDADSIDYVSGDDTLDLGDMMLDEDEAEYGTDDEEMESELSAAEHEEKDESRGRNAASSETGDDSDEDED</sequence>
<reference evidence="2 3" key="1">
    <citation type="journal article" name="Sci. Rep.">
        <title>Genome-scale phylogenetic analyses confirm Olpidium as the closest living zoosporic fungus to the non-flagellated, terrestrial fungi.</title>
        <authorList>
            <person name="Chang Y."/>
            <person name="Rochon D."/>
            <person name="Sekimoto S."/>
            <person name="Wang Y."/>
            <person name="Chovatia M."/>
            <person name="Sandor L."/>
            <person name="Salamov A."/>
            <person name="Grigoriev I.V."/>
            <person name="Stajich J.E."/>
            <person name="Spatafora J.W."/>
        </authorList>
    </citation>
    <scope>NUCLEOTIDE SEQUENCE [LARGE SCALE GENOMIC DNA]</scope>
    <source>
        <strain evidence="2">S191</strain>
    </source>
</reference>
<name>A0A8H8A1I9_9FUNG</name>
<evidence type="ECO:0000313" key="3">
    <source>
        <dbReference type="Proteomes" id="UP000673691"/>
    </source>
</evidence>
<feature type="compositionally biased region" description="Basic and acidic residues" evidence="1">
    <location>
        <begin position="98"/>
        <end position="109"/>
    </location>
</feature>
<comment type="caution">
    <text evidence="2">The sequence shown here is derived from an EMBL/GenBank/DDBJ whole genome shotgun (WGS) entry which is preliminary data.</text>
</comment>
<dbReference type="Proteomes" id="UP000673691">
    <property type="component" value="Unassembled WGS sequence"/>
</dbReference>
<accession>A0A8H8A1I9</accession>
<proteinExistence type="predicted"/>
<feature type="region of interest" description="Disordered" evidence="1">
    <location>
        <begin position="76"/>
        <end position="126"/>
    </location>
</feature>
<dbReference type="EMBL" id="JAEFCI010001032">
    <property type="protein sequence ID" value="KAG5463172.1"/>
    <property type="molecule type" value="Genomic_DNA"/>
</dbReference>
<dbReference type="AlphaFoldDB" id="A0A8H8A1I9"/>
<keyword evidence="3" id="KW-1185">Reference proteome</keyword>